<dbReference type="SUPFAM" id="SSF55785">
    <property type="entry name" value="PYP-like sensor domain (PAS domain)"/>
    <property type="match status" value="1"/>
</dbReference>
<dbReference type="PROSITE" id="PS50113">
    <property type="entry name" value="PAC"/>
    <property type="match status" value="1"/>
</dbReference>
<evidence type="ECO:0000259" key="7">
    <source>
        <dbReference type="PROSITE" id="PS50112"/>
    </source>
</evidence>
<dbReference type="EC" id="2.7.13.3" evidence="2"/>
<dbReference type="EMBL" id="CP042806">
    <property type="protein sequence ID" value="QEE28599.1"/>
    <property type="molecule type" value="Genomic_DNA"/>
</dbReference>
<dbReference type="RefSeq" id="WP_147647789.1">
    <property type="nucleotide sequence ID" value="NZ_CP042806.1"/>
</dbReference>
<name>A0A5B9E9Z1_9BACT</name>
<dbReference type="InterPro" id="IPR005467">
    <property type="entry name" value="His_kinase_dom"/>
</dbReference>
<dbReference type="SUPFAM" id="SSF47384">
    <property type="entry name" value="Homodimeric domain of signal transducing histidine kinase"/>
    <property type="match status" value="1"/>
</dbReference>
<evidence type="ECO:0000259" key="6">
    <source>
        <dbReference type="PROSITE" id="PS50109"/>
    </source>
</evidence>
<evidence type="ECO:0000259" key="8">
    <source>
        <dbReference type="PROSITE" id="PS50113"/>
    </source>
</evidence>
<evidence type="ECO:0000256" key="1">
    <source>
        <dbReference type="ARBA" id="ARBA00000085"/>
    </source>
</evidence>
<dbReference type="KEGG" id="talb:FTW19_11675"/>
<dbReference type="SMART" id="SM00387">
    <property type="entry name" value="HATPase_c"/>
    <property type="match status" value="1"/>
</dbReference>
<dbReference type="Pfam" id="PF00512">
    <property type="entry name" value="HisKA"/>
    <property type="match status" value="1"/>
</dbReference>
<feature type="domain" description="Histidine kinase" evidence="6">
    <location>
        <begin position="167"/>
        <end position="383"/>
    </location>
</feature>
<dbReference type="GO" id="GO:0009927">
    <property type="term" value="F:histidine phosphotransfer kinase activity"/>
    <property type="evidence" value="ECO:0007669"/>
    <property type="project" value="TreeGrafter"/>
</dbReference>
<protein>
    <recommendedName>
        <fullName evidence="2">histidine kinase</fullName>
        <ecNumber evidence="2">2.7.13.3</ecNumber>
    </recommendedName>
</protein>
<organism evidence="9 10">
    <name type="scientific">Terriglobus albidus</name>
    <dbReference type="NCBI Taxonomy" id="1592106"/>
    <lineage>
        <taxon>Bacteria</taxon>
        <taxon>Pseudomonadati</taxon>
        <taxon>Acidobacteriota</taxon>
        <taxon>Terriglobia</taxon>
        <taxon>Terriglobales</taxon>
        <taxon>Acidobacteriaceae</taxon>
        <taxon>Terriglobus</taxon>
    </lineage>
</organism>
<dbReference type="SMART" id="SM00091">
    <property type="entry name" value="PAS"/>
    <property type="match status" value="1"/>
</dbReference>
<dbReference type="InterPro" id="IPR003661">
    <property type="entry name" value="HisK_dim/P_dom"/>
</dbReference>
<dbReference type="InterPro" id="IPR000014">
    <property type="entry name" value="PAS"/>
</dbReference>
<dbReference type="InterPro" id="IPR004358">
    <property type="entry name" value="Sig_transdc_His_kin-like_C"/>
</dbReference>
<dbReference type="PRINTS" id="PR00344">
    <property type="entry name" value="BCTRLSENSOR"/>
</dbReference>
<dbReference type="Proteomes" id="UP000321820">
    <property type="component" value="Chromosome"/>
</dbReference>
<evidence type="ECO:0000256" key="2">
    <source>
        <dbReference type="ARBA" id="ARBA00012438"/>
    </source>
</evidence>
<dbReference type="NCBIfam" id="TIGR00229">
    <property type="entry name" value="sensory_box"/>
    <property type="match status" value="1"/>
</dbReference>
<dbReference type="FunFam" id="3.30.565.10:FF:000006">
    <property type="entry name" value="Sensor histidine kinase WalK"/>
    <property type="match status" value="1"/>
</dbReference>
<dbReference type="InterPro" id="IPR036890">
    <property type="entry name" value="HATPase_C_sf"/>
</dbReference>
<dbReference type="PANTHER" id="PTHR43047">
    <property type="entry name" value="TWO-COMPONENT HISTIDINE PROTEIN KINASE"/>
    <property type="match status" value="1"/>
</dbReference>
<gene>
    <name evidence="9" type="ORF">FTW19_11675</name>
</gene>
<evidence type="ECO:0000256" key="4">
    <source>
        <dbReference type="ARBA" id="ARBA00022679"/>
    </source>
</evidence>
<proteinExistence type="predicted"/>
<dbReference type="InterPro" id="IPR035965">
    <property type="entry name" value="PAS-like_dom_sf"/>
</dbReference>
<dbReference type="InterPro" id="IPR036097">
    <property type="entry name" value="HisK_dim/P_sf"/>
</dbReference>
<reference evidence="9 10" key="1">
    <citation type="submission" date="2019-08" db="EMBL/GenBank/DDBJ databases">
        <title>Complete genome sequence of Terriglobus albidus strain ORNL.</title>
        <authorList>
            <person name="Podar M."/>
        </authorList>
    </citation>
    <scope>NUCLEOTIDE SEQUENCE [LARGE SCALE GENOMIC DNA]</scope>
    <source>
        <strain evidence="9 10">ORNL</strain>
    </source>
</reference>
<dbReference type="Pfam" id="PF13426">
    <property type="entry name" value="PAS_9"/>
    <property type="match status" value="1"/>
</dbReference>
<dbReference type="InterPro" id="IPR000700">
    <property type="entry name" value="PAS-assoc_C"/>
</dbReference>
<dbReference type="PANTHER" id="PTHR43047:SF72">
    <property type="entry name" value="OSMOSENSING HISTIDINE PROTEIN KINASE SLN1"/>
    <property type="match status" value="1"/>
</dbReference>
<dbReference type="GO" id="GO:0000155">
    <property type="term" value="F:phosphorelay sensor kinase activity"/>
    <property type="evidence" value="ECO:0007669"/>
    <property type="project" value="InterPro"/>
</dbReference>
<dbReference type="OrthoDB" id="9760839at2"/>
<accession>A0A5B9E9Z1</accession>
<evidence type="ECO:0000256" key="3">
    <source>
        <dbReference type="ARBA" id="ARBA00022553"/>
    </source>
</evidence>
<dbReference type="SUPFAM" id="SSF55874">
    <property type="entry name" value="ATPase domain of HSP90 chaperone/DNA topoisomerase II/histidine kinase"/>
    <property type="match status" value="1"/>
</dbReference>
<sequence>MENSKRSADLPQTEEISSEMVDRAPDAILEINRYGDIVTANRTTERLFGYRREDLLGHPIEQLIAPAHRSKQIVGLSVFMRSKRRCSAHCLEVNGQRKDGSEFPIEITLNTNKDDDGTMIAVMRDISERRIAEQQLRTIHEGYLSKMVARQQESERLSRLKSEFIANVSHALKAPLHTILGLAGLLGEGIHGPLSPTQIRMLEHIQYDSEHLLAILNDVLDLSRIEAGAVYLHTREIDITHLLQEIVDSVRDRAIAKSVALESEWGSDLRVSADSTRVRQILLKLLSNAIKFTPDGGAVLIRAIEQEEGVRISVLNNGAGNPSNELDRIFENFYQAEITTGSVKEGTNLDLAICHQLIKMHGGELFIKSHPGIGREFSFTLPA</sequence>
<keyword evidence="5" id="KW-0418">Kinase</keyword>
<dbReference type="Gene3D" id="3.30.565.10">
    <property type="entry name" value="Histidine kinase-like ATPase, C-terminal domain"/>
    <property type="match status" value="1"/>
</dbReference>
<evidence type="ECO:0000313" key="9">
    <source>
        <dbReference type="EMBL" id="QEE28599.1"/>
    </source>
</evidence>
<dbReference type="Gene3D" id="1.10.287.130">
    <property type="match status" value="1"/>
</dbReference>
<dbReference type="Pfam" id="PF02518">
    <property type="entry name" value="HATPase_c"/>
    <property type="match status" value="1"/>
</dbReference>
<dbReference type="SMART" id="SM00388">
    <property type="entry name" value="HisKA"/>
    <property type="match status" value="1"/>
</dbReference>
<dbReference type="InterPro" id="IPR003594">
    <property type="entry name" value="HATPase_dom"/>
</dbReference>
<keyword evidence="10" id="KW-1185">Reference proteome</keyword>
<feature type="domain" description="PAS" evidence="7">
    <location>
        <begin position="13"/>
        <end position="66"/>
    </location>
</feature>
<keyword evidence="4" id="KW-0808">Transferase</keyword>
<dbReference type="PROSITE" id="PS50112">
    <property type="entry name" value="PAS"/>
    <property type="match status" value="1"/>
</dbReference>
<dbReference type="PROSITE" id="PS50109">
    <property type="entry name" value="HIS_KIN"/>
    <property type="match status" value="1"/>
</dbReference>
<dbReference type="GO" id="GO:0005886">
    <property type="term" value="C:plasma membrane"/>
    <property type="evidence" value="ECO:0007669"/>
    <property type="project" value="TreeGrafter"/>
</dbReference>
<evidence type="ECO:0000313" key="10">
    <source>
        <dbReference type="Proteomes" id="UP000321820"/>
    </source>
</evidence>
<feature type="domain" description="PAC" evidence="8">
    <location>
        <begin position="89"/>
        <end position="138"/>
    </location>
</feature>
<dbReference type="CDD" id="cd00130">
    <property type="entry name" value="PAS"/>
    <property type="match status" value="1"/>
</dbReference>
<comment type="catalytic activity">
    <reaction evidence="1">
        <text>ATP + protein L-histidine = ADP + protein N-phospho-L-histidine.</text>
        <dbReference type="EC" id="2.7.13.3"/>
    </reaction>
</comment>
<dbReference type="Gene3D" id="3.30.450.20">
    <property type="entry name" value="PAS domain"/>
    <property type="match status" value="1"/>
</dbReference>
<dbReference type="CDD" id="cd00082">
    <property type="entry name" value="HisKA"/>
    <property type="match status" value="1"/>
</dbReference>
<dbReference type="AlphaFoldDB" id="A0A5B9E9Z1"/>
<keyword evidence="3" id="KW-0597">Phosphoprotein</keyword>
<evidence type="ECO:0000256" key="5">
    <source>
        <dbReference type="ARBA" id="ARBA00022777"/>
    </source>
</evidence>